<proteinExistence type="predicted"/>
<evidence type="ECO:0000313" key="3">
    <source>
        <dbReference type="Proteomes" id="UP000601990"/>
    </source>
</evidence>
<gene>
    <name evidence="2" type="ORF">GO608_10690</name>
</gene>
<protein>
    <recommendedName>
        <fullName evidence="4">Right handed beta helix domain-containing protein</fullName>
    </recommendedName>
</protein>
<reference evidence="2" key="1">
    <citation type="submission" date="2019-12" db="EMBL/GenBank/DDBJ databases">
        <title>Comparative genomics gives insights into the taxonomy of the Azoarcus-Aromatoleum group and reveals separate origins of nif in the plant-associated Azoarcus and non-plant-associated Aromatoleum sub-groups.</title>
        <authorList>
            <person name="Lafos M."/>
            <person name="Maluk M."/>
            <person name="Batista M."/>
            <person name="Junghare M."/>
            <person name="Carmona M."/>
            <person name="Faoro H."/>
            <person name="Cruz L.M."/>
            <person name="Battistoni F."/>
            <person name="De Souza E."/>
            <person name="Pedrosa F."/>
            <person name="Chen W.-M."/>
            <person name="Poole P.S."/>
            <person name="Dixon R.A."/>
            <person name="James E.K."/>
        </authorList>
    </citation>
    <scope>NUCLEOTIDE SEQUENCE</scope>
    <source>
        <strain evidence="2">U120</strain>
    </source>
</reference>
<evidence type="ECO:0000313" key="2">
    <source>
        <dbReference type="EMBL" id="NMF93792.1"/>
    </source>
</evidence>
<dbReference type="Gene3D" id="2.160.20.10">
    <property type="entry name" value="Single-stranded right-handed beta-helix, Pectin lyase-like"/>
    <property type="match status" value="1"/>
</dbReference>
<keyword evidence="1" id="KW-0732">Signal</keyword>
<dbReference type="RefSeq" id="WP_169199049.1">
    <property type="nucleotide sequence ID" value="NZ_WTVH02000009.1"/>
</dbReference>
<evidence type="ECO:0008006" key="4">
    <source>
        <dbReference type="Google" id="ProtNLM"/>
    </source>
</evidence>
<dbReference type="Proteomes" id="UP000601990">
    <property type="component" value="Unassembled WGS sequence"/>
</dbReference>
<feature type="chain" id="PRO_5046403738" description="Right handed beta helix domain-containing protein" evidence="1">
    <location>
        <begin position="20"/>
        <end position="385"/>
    </location>
</feature>
<dbReference type="EMBL" id="WTVH01000018">
    <property type="protein sequence ID" value="NMF93792.1"/>
    <property type="molecule type" value="Genomic_DNA"/>
</dbReference>
<dbReference type="InterPro" id="IPR012334">
    <property type="entry name" value="Pectin_lyas_fold"/>
</dbReference>
<feature type="signal peptide" evidence="1">
    <location>
        <begin position="1"/>
        <end position="19"/>
    </location>
</feature>
<dbReference type="SUPFAM" id="SSF51126">
    <property type="entry name" value="Pectin lyase-like"/>
    <property type="match status" value="1"/>
</dbReference>
<sequence length="385" mass="41368">MRIHAVLIALLGFSATVDAEILRVGPHEPFTRIADAAKHAKDGDIVEVLPGEYRADVAVWRQKQITIRGVGERPVLIADGASAEGKAIWVIRNGDVRIHNVEFRGASVPDGNGAAIRLEQGRLHVSASSFIGNENGILTANYPDTELRIEDSVFAQAPHNVALPHLLYVGRIARLEVTGSRFHQGYEGHLIKSRARHNDIRYNLIHDGPGGEASYELDFPNGGMTFVVGNVIGQSATTQNPVVVAYGAEGNIWPESGLYLSHNTLLSDRMTGAWFLRIWKGALPANTEIKAVNNLTVGLGVFTLGAHGEFSGNIPAVAALLGAPDILDFTLSSDSILRRFGNLPGDAQGYSLAPAAEFALPIGTRALQPPQRWAPGAFQTSEYAP</sequence>
<comment type="caution">
    <text evidence="2">The sequence shown here is derived from an EMBL/GenBank/DDBJ whole genome shotgun (WGS) entry which is preliminary data.</text>
</comment>
<keyword evidence="3" id="KW-1185">Reference proteome</keyword>
<name>A0ABX1N3E6_9RHOO</name>
<organism evidence="2 3">
    <name type="scientific">Aromatoleum buckelii</name>
    <dbReference type="NCBI Taxonomy" id="200254"/>
    <lineage>
        <taxon>Bacteria</taxon>
        <taxon>Pseudomonadati</taxon>
        <taxon>Pseudomonadota</taxon>
        <taxon>Betaproteobacteria</taxon>
        <taxon>Rhodocyclales</taxon>
        <taxon>Rhodocyclaceae</taxon>
        <taxon>Aromatoleum</taxon>
    </lineage>
</organism>
<dbReference type="InterPro" id="IPR011050">
    <property type="entry name" value="Pectin_lyase_fold/virulence"/>
</dbReference>
<evidence type="ECO:0000256" key="1">
    <source>
        <dbReference type="SAM" id="SignalP"/>
    </source>
</evidence>
<accession>A0ABX1N3E6</accession>